<evidence type="ECO:0000256" key="9">
    <source>
        <dbReference type="RuleBase" id="RU363032"/>
    </source>
</evidence>
<evidence type="ECO:0000256" key="4">
    <source>
        <dbReference type="ARBA" id="ARBA00022475"/>
    </source>
</evidence>
<dbReference type="InterPro" id="IPR010065">
    <property type="entry name" value="AA_ABC_transptr_permease_3TM"/>
</dbReference>
<dbReference type="Gene3D" id="1.10.3720.10">
    <property type="entry name" value="MetI-like"/>
    <property type="match status" value="1"/>
</dbReference>
<evidence type="ECO:0000256" key="10">
    <source>
        <dbReference type="SAM" id="MobiDB-lite"/>
    </source>
</evidence>
<evidence type="ECO:0000256" key="6">
    <source>
        <dbReference type="ARBA" id="ARBA00022970"/>
    </source>
</evidence>
<dbReference type="GO" id="GO:0043190">
    <property type="term" value="C:ATP-binding cassette (ABC) transporter complex"/>
    <property type="evidence" value="ECO:0007669"/>
    <property type="project" value="InterPro"/>
</dbReference>
<comment type="subcellular location">
    <subcellularLocation>
        <location evidence="1 9">Cell membrane</location>
        <topology evidence="1 9">Multi-pass membrane protein</topology>
    </subcellularLocation>
</comment>
<dbReference type="Pfam" id="PF00528">
    <property type="entry name" value="BPD_transp_1"/>
    <property type="match status" value="1"/>
</dbReference>
<feature type="region of interest" description="Disordered" evidence="10">
    <location>
        <begin position="1"/>
        <end position="20"/>
    </location>
</feature>
<evidence type="ECO:0000256" key="2">
    <source>
        <dbReference type="ARBA" id="ARBA00010072"/>
    </source>
</evidence>
<evidence type="ECO:0000259" key="11">
    <source>
        <dbReference type="PROSITE" id="PS50928"/>
    </source>
</evidence>
<organism evidence="12">
    <name type="scientific">Nakamurella sp. A5-74</name>
    <dbReference type="NCBI Taxonomy" id="3158264"/>
    <lineage>
        <taxon>Bacteria</taxon>
        <taxon>Bacillati</taxon>
        <taxon>Actinomycetota</taxon>
        <taxon>Actinomycetes</taxon>
        <taxon>Nakamurellales</taxon>
        <taxon>Nakamurellaceae</taxon>
        <taxon>Nakamurella</taxon>
    </lineage>
</organism>
<feature type="transmembrane region" description="Helical" evidence="9">
    <location>
        <begin position="28"/>
        <end position="49"/>
    </location>
</feature>
<reference evidence="12" key="1">
    <citation type="submission" date="2024-05" db="EMBL/GenBank/DDBJ databases">
        <authorList>
            <person name="Cai S.Y."/>
            <person name="Jin L.M."/>
            <person name="Li H.R."/>
        </authorList>
    </citation>
    <scope>NUCLEOTIDE SEQUENCE</scope>
    <source>
        <strain evidence="12">A5-74</strain>
    </source>
</reference>
<dbReference type="PANTHER" id="PTHR30614">
    <property type="entry name" value="MEMBRANE COMPONENT OF AMINO ACID ABC TRANSPORTER"/>
    <property type="match status" value="1"/>
</dbReference>
<feature type="compositionally biased region" description="Gly residues" evidence="10">
    <location>
        <begin position="1"/>
        <end position="10"/>
    </location>
</feature>
<keyword evidence="3 9" id="KW-0813">Transport</keyword>
<dbReference type="SUPFAM" id="SSF161098">
    <property type="entry name" value="MetI-like"/>
    <property type="match status" value="1"/>
</dbReference>
<evidence type="ECO:0000313" key="12">
    <source>
        <dbReference type="EMBL" id="XCG62838.1"/>
    </source>
</evidence>
<dbReference type="AlphaFoldDB" id="A0AAU8DNC9"/>
<dbReference type="GO" id="GO:0006865">
    <property type="term" value="P:amino acid transport"/>
    <property type="evidence" value="ECO:0007669"/>
    <property type="project" value="UniProtKB-KW"/>
</dbReference>
<keyword evidence="8 9" id="KW-0472">Membrane</keyword>
<evidence type="ECO:0000256" key="1">
    <source>
        <dbReference type="ARBA" id="ARBA00004651"/>
    </source>
</evidence>
<evidence type="ECO:0000256" key="5">
    <source>
        <dbReference type="ARBA" id="ARBA00022692"/>
    </source>
</evidence>
<dbReference type="RefSeq" id="WP_353648453.1">
    <property type="nucleotide sequence ID" value="NZ_CP159218.1"/>
</dbReference>
<feature type="domain" description="ABC transmembrane type-1" evidence="11">
    <location>
        <begin position="76"/>
        <end position="276"/>
    </location>
</feature>
<dbReference type="InterPro" id="IPR000515">
    <property type="entry name" value="MetI-like"/>
</dbReference>
<evidence type="ECO:0000256" key="3">
    <source>
        <dbReference type="ARBA" id="ARBA00022448"/>
    </source>
</evidence>
<feature type="transmembrane region" description="Helical" evidence="9">
    <location>
        <begin position="258"/>
        <end position="279"/>
    </location>
</feature>
<gene>
    <name evidence="12" type="ORF">ABLG96_16680</name>
</gene>
<dbReference type="GO" id="GO:0022857">
    <property type="term" value="F:transmembrane transporter activity"/>
    <property type="evidence" value="ECO:0007669"/>
    <property type="project" value="InterPro"/>
</dbReference>
<dbReference type="InterPro" id="IPR035906">
    <property type="entry name" value="MetI-like_sf"/>
</dbReference>
<keyword evidence="6" id="KW-0029">Amino-acid transport</keyword>
<evidence type="ECO:0000256" key="7">
    <source>
        <dbReference type="ARBA" id="ARBA00022989"/>
    </source>
</evidence>
<dbReference type="NCBIfam" id="TIGR01726">
    <property type="entry name" value="HEQRo_perm_3TM"/>
    <property type="match status" value="1"/>
</dbReference>
<dbReference type="EMBL" id="CP159218">
    <property type="protein sequence ID" value="XCG62838.1"/>
    <property type="molecule type" value="Genomic_DNA"/>
</dbReference>
<evidence type="ECO:0000256" key="8">
    <source>
        <dbReference type="ARBA" id="ARBA00023136"/>
    </source>
</evidence>
<feature type="transmembrane region" description="Helical" evidence="9">
    <location>
        <begin position="80"/>
        <end position="100"/>
    </location>
</feature>
<accession>A0AAU8DNC9</accession>
<name>A0AAU8DNC9_9ACTN</name>
<comment type="similarity">
    <text evidence="2">Belongs to the binding-protein-dependent transport system permease family. HisMQ subfamily.</text>
</comment>
<keyword evidence="7 9" id="KW-1133">Transmembrane helix</keyword>
<dbReference type="PROSITE" id="PS50928">
    <property type="entry name" value="ABC_TM1"/>
    <property type="match status" value="1"/>
</dbReference>
<sequence length="288" mass="31102">MTESGAGLGGPPSTDARRRGLTRSQSTFVVRSAQYLALIAVIVVIALIGDWSRFNTQFLNLDTVGKTFPRMLKVGLVNTLLFTLAAFVVALVVGLVVALMKISSFWLYRALANIYIEIFRGLPALVVLFLVNFGLPVVFPDSEFVRNFYVKVGLGLGLTAAAYVAETIRGGIQAVPRGQTEAARSLGMSQGRAMATIVLPQAFRIIIPPMTNQLIYLVKDSSLVYALGVTAQQYELTKLGQLFATGGVTGINAGSTPLILSGVFYLVITLPLSQVVAALERRQAKRRF</sequence>
<feature type="transmembrane region" description="Helical" evidence="9">
    <location>
        <begin position="121"/>
        <end position="139"/>
    </location>
</feature>
<protein>
    <submittedName>
        <fullName evidence="12">Amino acid ABC transporter permease</fullName>
    </submittedName>
</protein>
<dbReference type="PANTHER" id="PTHR30614:SF20">
    <property type="entry name" value="GLUTAMINE TRANSPORT SYSTEM PERMEASE PROTEIN GLNP"/>
    <property type="match status" value="1"/>
</dbReference>
<proteinExistence type="inferred from homology"/>
<dbReference type="InterPro" id="IPR043429">
    <property type="entry name" value="ArtM/GltK/GlnP/TcyL/YhdX-like"/>
</dbReference>
<dbReference type="CDD" id="cd06261">
    <property type="entry name" value="TM_PBP2"/>
    <property type="match status" value="1"/>
</dbReference>
<keyword evidence="5 9" id="KW-0812">Transmembrane</keyword>
<keyword evidence="4" id="KW-1003">Cell membrane</keyword>